<keyword evidence="8" id="KW-1185">Reference proteome</keyword>
<keyword evidence="2 6" id="KW-0489">Methyltransferase</keyword>
<evidence type="ECO:0000313" key="8">
    <source>
        <dbReference type="Proteomes" id="UP000217033"/>
    </source>
</evidence>
<evidence type="ECO:0000313" key="7">
    <source>
        <dbReference type="EMBL" id="PAF55562.1"/>
    </source>
</evidence>
<organism evidence="7 8">
    <name type="scientific">Mycoplasmopsis agassizii</name>
    <dbReference type="NCBI Taxonomy" id="33922"/>
    <lineage>
        <taxon>Bacteria</taxon>
        <taxon>Bacillati</taxon>
        <taxon>Mycoplasmatota</taxon>
        <taxon>Mycoplasmoidales</taxon>
        <taxon>Metamycoplasmataceae</taxon>
        <taxon>Mycoplasmopsis</taxon>
    </lineage>
</organism>
<dbReference type="NCBIfam" id="TIGR00675">
    <property type="entry name" value="dcm"/>
    <property type="match status" value="1"/>
</dbReference>
<keyword evidence="4 6" id="KW-0949">S-adenosyl-L-methionine</keyword>
<dbReference type="GO" id="GO:0032259">
    <property type="term" value="P:methylation"/>
    <property type="evidence" value="ECO:0007669"/>
    <property type="project" value="UniProtKB-KW"/>
</dbReference>
<evidence type="ECO:0000256" key="4">
    <source>
        <dbReference type="ARBA" id="ARBA00022691"/>
    </source>
</evidence>
<dbReference type="EC" id="2.1.1.37" evidence="1"/>
<proteinExistence type="inferred from homology"/>
<sequence length="273" mass="30921">MDDLGGKCVFASEWDQNCRITYETNFRKTNQELFESGNQTYFAGDITKVDPNSIPDHDVLCAGFPCQPFSQAGLKKGFEDTRGTLFFNIANIIKIKKPRVVFLENVRGLLKHDSGKTFEIIKNTMTELGYSFHYKIVKASDFNSPQLRPRLYMICFRNDIDDSNFSFPEPIPLEKDMSWVFDGASVNKKIGFTLRVGGKSSAITDRRNWDGYIVDGKERRITPKEGKRMQGFPENFEFPVSKTAAMKQLGNSVAIPAVKAVGKEMIKVLNGRK</sequence>
<evidence type="ECO:0000256" key="1">
    <source>
        <dbReference type="ARBA" id="ARBA00011975"/>
    </source>
</evidence>
<comment type="caution">
    <text evidence="7">The sequence shown here is derived from an EMBL/GenBank/DDBJ whole genome shotgun (WGS) entry which is preliminary data.</text>
</comment>
<dbReference type="InterPro" id="IPR029063">
    <property type="entry name" value="SAM-dependent_MTases_sf"/>
</dbReference>
<evidence type="ECO:0000256" key="6">
    <source>
        <dbReference type="PROSITE-ProRule" id="PRU01016"/>
    </source>
</evidence>
<dbReference type="Gene3D" id="3.90.120.10">
    <property type="entry name" value="DNA Methylase, subunit A, domain 2"/>
    <property type="match status" value="1"/>
</dbReference>
<dbReference type="GO" id="GO:0008168">
    <property type="term" value="F:methyltransferase activity"/>
    <property type="evidence" value="ECO:0007669"/>
    <property type="project" value="UniProtKB-KW"/>
</dbReference>
<feature type="active site" evidence="6">
    <location>
        <position position="66"/>
    </location>
</feature>
<gene>
    <name evidence="7" type="ORF">CJF60_01330</name>
</gene>
<reference evidence="7" key="1">
    <citation type="submission" date="2017-08" db="EMBL/GenBank/DDBJ databases">
        <authorList>
            <person name="Alvarez-Ponce D."/>
            <person name="Weitzman C.L."/>
            <person name="Tillett R.L."/>
            <person name="Sandmeier F.C."/>
            <person name="Tracy C.R."/>
        </authorList>
    </citation>
    <scope>NUCLEOTIDE SEQUENCE [LARGE SCALE GENOMIC DNA]</scope>
    <source>
        <strain evidence="7">PS6</strain>
    </source>
</reference>
<dbReference type="Proteomes" id="UP000217033">
    <property type="component" value="Unassembled WGS sequence"/>
</dbReference>
<accession>A0ABX4H6U2</accession>
<dbReference type="Pfam" id="PF00145">
    <property type="entry name" value="DNA_methylase"/>
    <property type="match status" value="2"/>
</dbReference>
<dbReference type="InterPro" id="IPR018117">
    <property type="entry name" value="C5_DNA_meth_AS"/>
</dbReference>
<evidence type="ECO:0000256" key="3">
    <source>
        <dbReference type="ARBA" id="ARBA00022679"/>
    </source>
</evidence>
<evidence type="ECO:0000256" key="5">
    <source>
        <dbReference type="ARBA" id="ARBA00022747"/>
    </source>
</evidence>
<comment type="similarity">
    <text evidence="6">Belongs to the class I-like SAM-binding methyltransferase superfamily. C5-methyltransferase family.</text>
</comment>
<dbReference type="CDD" id="cd00315">
    <property type="entry name" value="Cyt_C5_DNA_methylase"/>
    <property type="match status" value="1"/>
</dbReference>
<dbReference type="Gene3D" id="3.40.50.150">
    <property type="entry name" value="Vaccinia Virus protein VP39"/>
    <property type="match status" value="1"/>
</dbReference>
<evidence type="ECO:0000256" key="2">
    <source>
        <dbReference type="ARBA" id="ARBA00022603"/>
    </source>
</evidence>
<dbReference type="EMBL" id="NQMN01000001">
    <property type="protein sequence ID" value="PAF55562.1"/>
    <property type="molecule type" value="Genomic_DNA"/>
</dbReference>
<dbReference type="PANTHER" id="PTHR46098">
    <property type="entry name" value="TRNA (CYTOSINE(38)-C(5))-METHYLTRANSFERASE"/>
    <property type="match status" value="1"/>
</dbReference>
<dbReference type="SUPFAM" id="SSF53335">
    <property type="entry name" value="S-adenosyl-L-methionine-dependent methyltransferases"/>
    <property type="match status" value="1"/>
</dbReference>
<name>A0ABX4H6U2_9BACT</name>
<protein>
    <recommendedName>
        <fullName evidence="1">DNA (cytosine-5-)-methyltransferase</fullName>
        <ecNumber evidence="1">2.1.1.37</ecNumber>
    </recommendedName>
</protein>
<keyword evidence="3 6" id="KW-0808">Transferase</keyword>
<keyword evidence="5" id="KW-0680">Restriction system</keyword>
<dbReference type="InterPro" id="IPR001525">
    <property type="entry name" value="C5_MeTfrase"/>
</dbReference>
<dbReference type="InterPro" id="IPR050750">
    <property type="entry name" value="C5-MTase"/>
</dbReference>
<dbReference type="PANTHER" id="PTHR46098:SF1">
    <property type="entry name" value="TRNA (CYTOSINE(38)-C(5))-METHYLTRANSFERASE"/>
    <property type="match status" value="1"/>
</dbReference>
<dbReference type="PROSITE" id="PS51679">
    <property type="entry name" value="SAM_MT_C5"/>
    <property type="match status" value="1"/>
</dbReference>
<dbReference type="PROSITE" id="PS00094">
    <property type="entry name" value="C5_MTASE_1"/>
    <property type="match status" value="1"/>
</dbReference>